<name>A0A7L4PBT2_9CREN</name>
<evidence type="ECO:0000313" key="2">
    <source>
        <dbReference type="Proteomes" id="UP000554766"/>
    </source>
</evidence>
<accession>A0A7L4PBT2</accession>
<comment type="caution">
    <text evidence="1">The sequence shown here is derived from an EMBL/GenBank/DDBJ whole genome shotgun (WGS) entry which is preliminary data.</text>
</comment>
<sequence>MRVAVVGAGPAGLAFASEFGDADVFEEHLEVGLPRHCTSLVSASSAKAVGIPQSLVLAKYSDLTVADLEGRSIYFRIRHGIYLIDRPGLEQWLAGGVGRIFTRRKVVATRGGYVYTADGSSHGPYDYVVLAEGAARRLSGRYGHVVRLPGLQVDVKSGIGLPGITVVYNQKLSKSYFAWIVEVDKGLYRVGLADHCCTVQKLFKLVKLVRGEPVGKPFGGGVLAGPPLRRLVWGREILVGDAGGLVKPLSGGGIILAVRSGRLAAEALAREEIAQYEEATRWVRLRLRLAFTAFRLLYGMRLVDKALQLLNGGEYVAVDYDDHVKTLAFAALTDLRSLAVLKEATRYLASNRNVLHFL</sequence>
<dbReference type="RefSeq" id="WP_011901738.1">
    <property type="nucleotide sequence ID" value="NZ_JAAVJF010000004.1"/>
</dbReference>
<dbReference type="GeneID" id="5054128"/>
<dbReference type="PANTHER" id="PTHR42685:SF21">
    <property type="entry name" value="DEHYDROGENASE (FLAVOPROTEIN)-LIKE PROTEIN"/>
    <property type="match status" value="1"/>
</dbReference>
<dbReference type="OMA" id="FWVAPIN"/>
<keyword evidence="2" id="KW-1185">Reference proteome</keyword>
<dbReference type="AlphaFoldDB" id="A0A7L4PBT2"/>
<dbReference type="PANTHER" id="PTHR42685">
    <property type="entry name" value="GERANYLGERANYL DIPHOSPHATE REDUCTASE"/>
    <property type="match status" value="1"/>
</dbReference>
<evidence type="ECO:0000313" key="1">
    <source>
        <dbReference type="EMBL" id="NYR16153.1"/>
    </source>
</evidence>
<dbReference type="InterPro" id="IPR036188">
    <property type="entry name" value="FAD/NAD-bd_sf"/>
</dbReference>
<proteinExistence type="predicted"/>
<dbReference type="Gene3D" id="3.50.50.60">
    <property type="entry name" value="FAD/NAD(P)-binding domain"/>
    <property type="match status" value="1"/>
</dbReference>
<dbReference type="InterPro" id="IPR050407">
    <property type="entry name" value="Geranylgeranyl_reductase"/>
</dbReference>
<dbReference type="SUPFAM" id="SSF51905">
    <property type="entry name" value="FAD/NAD(P)-binding domain"/>
    <property type="match status" value="1"/>
</dbReference>
<organism evidence="1 2">
    <name type="scientific">Pyrobaculum arsenaticum</name>
    <dbReference type="NCBI Taxonomy" id="121277"/>
    <lineage>
        <taxon>Archaea</taxon>
        <taxon>Thermoproteota</taxon>
        <taxon>Thermoprotei</taxon>
        <taxon>Thermoproteales</taxon>
        <taxon>Thermoproteaceae</taxon>
        <taxon>Pyrobaculum</taxon>
    </lineage>
</organism>
<dbReference type="Proteomes" id="UP000554766">
    <property type="component" value="Unassembled WGS sequence"/>
</dbReference>
<reference evidence="1 2" key="1">
    <citation type="journal article" date="2020" name="Nat. Commun.">
        <title>The structures of two archaeal type IV pili illuminate evolutionary relationships.</title>
        <authorList>
            <person name="Wang F."/>
            <person name="Baquero D.P."/>
            <person name="Su Z."/>
            <person name="Beltran L.C."/>
            <person name="Prangishvili D."/>
            <person name="Krupovic M."/>
            <person name="Egelman E.H."/>
        </authorList>
    </citation>
    <scope>NUCLEOTIDE SEQUENCE [LARGE SCALE GENOMIC DNA]</scope>
    <source>
        <strain evidence="1 2">2GA</strain>
    </source>
</reference>
<dbReference type="EMBL" id="JAAVJF010000004">
    <property type="protein sequence ID" value="NYR16153.1"/>
    <property type="molecule type" value="Genomic_DNA"/>
</dbReference>
<gene>
    <name evidence="1" type="ORF">HC235_09475</name>
</gene>
<protein>
    <submittedName>
        <fullName evidence="1">NAD(P)/FAD-dependent oxidoreductase</fullName>
    </submittedName>
</protein>